<dbReference type="PANTHER" id="PTHR46696:SF1">
    <property type="entry name" value="CYTOCHROME P450 YJIB-RELATED"/>
    <property type="match status" value="1"/>
</dbReference>
<keyword evidence="5 9" id="KW-0560">Oxidoreductase</keyword>
<dbReference type="Pfam" id="PF00067">
    <property type="entry name" value="p450"/>
    <property type="match status" value="1"/>
</dbReference>
<evidence type="ECO:0000256" key="5">
    <source>
        <dbReference type="ARBA" id="ARBA00023002"/>
    </source>
</evidence>
<evidence type="ECO:0000313" key="12">
    <source>
        <dbReference type="Proteomes" id="UP000026941"/>
    </source>
</evidence>
<sequence>MTDAAEKILAYPTPRDPASPFLPSPELRALNDAGVALTRVQTWDGRTPWLILSHAAQRQIMADPRVSANDHLPNFPHPTQAQAETIHDRPKTIFDTDGEEHTRIRRMLTNSFTRHRMEKIRPQIQNVTDGLIDKMLAGPRPTDLVEALSVPLPSLMICDLLGVPYEDHEFFEAHAKVANAREKTAEENNASTRALGVYISGLIQAKMDHPDEDVVSDLGARVKAGDLTLDHATLLGVILLIAGHETSANMITLATALLLQNPDQLALLRDTDDPQVVASSVEELLRYLTIPHLLQRRIALEDIEIAGVTIRAGDGIIAPLPAANFDPVAFPNPDKLDLVREARHHHAFGWGPHQCIGQQLARIELQVVYPTLLRRVPTLKLAVPFEELRFKHDSLAYGIYELPVTW</sequence>
<dbReference type="SUPFAM" id="SSF48264">
    <property type="entry name" value="Cytochrome P450"/>
    <property type="match status" value="1"/>
</dbReference>
<proteinExistence type="inferred from homology"/>
<evidence type="ECO:0000256" key="4">
    <source>
        <dbReference type="ARBA" id="ARBA00022723"/>
    </source>
</evidence>
<evidence type="ECO:0000256" key="9">
    <source>
        <dbReference type="RuleBase" id="RU000461"/>
    </source>
</evidence>
<gene>
    <name evidence="11" type="ORF">RRH01S_32_00040</name>
</gene>
<dbReference type="PRINTS" id="PR00385">
    <property type="entry name" value="P450"/>
</dbReference>
<dbReference type="RefSeq" id="WP_042477713.1">
    <property type="nucleotide sequence ID" value="NZ_BAYX01000032.1"/>
</dbReference>
<evidence type="ECO:0000256" key="1">
    <source>
        <dbReference type="ARBA" id="ARBA00001971"/>
    </source>
</evidence>
<keyword evidence="6 9" id="KW-0408">Iron</keyword>
<keyword evidence="3 9" id="KW-0349">Heme</keyword>
<dbReference type="PANTHER" id="PTHR46696">
    <property type="entry name" value="P450, PUTATIVE (EUROFUNG)-RELATED"/>
    <property type="match status" value="1"/>
</dbReference>
<comment type="similarity">
    <text evidence="2 9">Belongs to the cytochrome P450 family.</text>
</comment>
<dbReference type="InterPro" id="IPR001128">
    <property type="entry name" value="Cyt_P450"/>
</dbReference>
<keyword evidence="7 9" id="KW-0503">Monooxygenase</keyword>
<evidence type="ECO:0000256" key="2">
    <source>
        <dbReference type="ARBA" id="ARBA00010617"/>
    </source>
</evidence>
<keyword evidence="4 9" id="KW-0479">Metal-binding</keyword>
<organism evidence="11 12">
    <name type="scientific">Rhizobium rhizogenes NBRC 13257</name>
    <dbReference type="NCBI Taxonomy" id="1220581"/>
    <lineage>
        <taxon>Bacteria</taxon>
        <taxon>Pseudomonadati</taxon>
        <taxon>Pseudomonadota</taxon>
        <taxon>Alphaproteobacteria</taxon>
        <taxon>Hyphomicrobiales</taxon>
        <taxon>Rhizobiaceae</taxon>
        <taxon>Rhizobium/Agrobacterium group</taxon>
        <taxon>Rhizobium</taxon>
    </lineage>
</organism>
<evidence type="ECO:0000313" key="11">
    <source>
        <dbReference type="EMBL" id="GAJ97104.1"/>
    </source>
</evidence>
<comment type="caution">
    <text evidence="11">The sequence shown here is derived from an EMBL/GenBank/DDBJ whole genome shotgun (WGS) entry which is preliminary data.</text>
</comment>
<dbReference type="GO" id="GO:0020037">
    <property type="term" value="F:heme binding"/>
    <property type="evidence" value="ECO:0007669"/>
    <property type="project" value="InterPro"/>
</dbReference>
<dbReference type="PROSITE" id="PS00086">
    <property type="entry name" value="CYTOCHROME_P450"/>
    <property type="match status" value="1"/>
</dbReference>
<dbReference type="InterPro" id="IPR017972">
    <property type="entry name" value="Cyt_P450_CS"/>
</dbReference>
<dbReference type="PRINTS" id="PR00359">
    <property type="entry name" value="BP450"/>
</dbReference>
<dbReference type="InterPro" id="IPR036396">
    <property type="entry name" value="Cyt_P450_sf"/>
</dbReference>
<evidence type="ECO:0000256" key="7">
    <source>
        <dbReference type="ARBA" id="ARBA00023033"/>
    </source>
</evidence>
<dbReference type="GO" id="GO:0004497">
    <property type="term" value="F:monooxygenase activity"/>
    <property type="evidence" value="ECO:0007669"/>
    <property type="project" value="UniProtKB-KW"/>
</dbReference>
<dbReference type="FunFam" id="1.10.630.10:FF:000018">
    <property type="entry name" value="Cytochrome P450 monooxygenase"/>
    <property type="match status" value="1"/>
</dbReference>
<evidence type="ECO:0000256" key="10">
    <source>
        <dbReference type="SAM" id="MobiDB-lite"/>
    </source>
</evidence>
<accession>A0AA87U8H2</accession>
<evidence type="ECO:0000256" key="8">
    <source>
        <dbReference type="ARBA" id="ARBA00043906"/>
    </source>
</evidence>
<dbReference type="Proteomes" id="UP000026941">
    <property type="component" value="Unassembled WGS sequence"/>
</dbReference>
<comment type="cofactor">
    <cofactor evidence="1">
        <name>heme</name>
        <dbReference type="ChEBI" id="CHEBI:30413"/>
    </cofactor>
</comment>
<name>A0AA87U8H2_RHIRH</name>
<dbReference type="EMBL" id="BAYX01000032">
    <property type="protein sequence ID" value="GAJ97104.1"/>
    <property type="molecule type" value="Genomic_DNA"/>
</dbReference>
<dbReference type="GO" id="GO:0016705">
    <property type="term" value="F:oxidoreductase activity, acting on paired donors, with incorporation or reduction of molecular oxygen"/>
    <property type="evidence" value="ECO:0007669"/>
    <property type="project" value="InterPro"/>
</dbReference>
<dbReference type="AlphaFoldDB" id="A0AA87U8H2"/>
<protein>
    <submittedName>
        <fullName evidence="11">Cytochrome P450</fullName>
    </submittedName>
</protein>
<dbReference type="GO" id="GO:0005506">
    <property type="term" value="F:iron ion binding"/>
    <property type="evidence" value="ECO:0007669"/>
    <property type="project" value="InterPro"/>
</dbReference>
<comment type="function">
    <text evidence="8">Cytochromes P450 are a group of heme-thiolate monooxygenases. They oxidize a variety of structurally unrelated compounds, including steroids, fatty acids, and xenobiotics.</text>
</comment>
<dbReference type="CDD" id="cd11030">
    <property type="entry name" value="CYP105-like"/>
    <property type="match status" value="1"/>
</dbReference>
<reference evidence="11 12" key="1">
    <citation type="submission" date="2014-05" db="EMBL/GenBank/DDBJ databases">
        <title>Whole genome shotgun sequence of Rhizobium rhizogenes NBRC 13257.</title>
        <authorList>
            <person name="Katano-Makiyama Y."/>
            <person name="Hosoyama A."/>
            <person name="Hashimoto M."/>
            <person name="Hosoyama Y."/>
            <person name="Noguchi M."/>
            <person name="Tsuchikane K."/>
            <person name="Kimura A."/>
            <person name="Ohji S."/>
            <person name="Ichikawa N."/>
            <person name="Yamazoe A."/>
            <person name="Fujita N."/>
        </authorList>
    </citation>
    <scope>NUCLEOTIDE SEQUENCE [LARGE SCALE GENOMIC DNA]</scope>
    <source>
        <strain evidence="11 12">NBRC 13257</strain>
    </source>
</reference>
<evidence type="ECO:0000256" key="6">
    <source>
        <dbReference type="ARBA" id="ARBA00023004"/>
    </source>
</evidence>
<dbReference type="InterPro" id="IPR002397">
    <property type="entry name" value="Cyt_P450_B"/>
</dbReference>
<dbReference type="Gene3D" id="1.10.630.10">
    <property type="entry name" value="Cytochrome P450"/>
    <property type="match status" value="1"/>
</dbReference>
<feature type="region of interest" description="Disordered" evidence="10">
    <location>
        <begin position="1"/>
        <end position="20"/>
    </location>
</feature>
<evidence type="ECO:0000256" key="3">
    <source>
        <dbReference type="ARBA" id="ARBA00022617"/>
    </source>
</evidence>